<dbReference type="GO" id="GO:0016020">
    <property type="term" value="C:membrane"/>
    <property type="evidence" value="ECO:0007669"/>
    <property type="project" value="UniProtKB-SubCell"/>
</dbReference>
<keyword evidence="2 6" id="KW-0812">Transmembrane</keyword>
<evidence type="ECO:0000256" key="1">
    <source>
        <dbReference type="ARBA" id="ARBA00004141"/>
    </source>
</evidence>
<feature type="region of interest" description="Disordered" evidence="5">
    <location>
        <begin position="1"/>
        <end position="29"/>
    </location>
</feature>
<evidence type="ECO:0000256" key="3">
    <source>
        <dbReference type="ARBA" id="ARBA00022989"/>
    </source>
</evidence>
<proteinExistence type="predicted"/>
<feature type="transmembrane region" description="Helical" evidence="6">
    <location>
        <begin position="104"/>
        <end position="128"/>
    </location>
</feature>
<dbReference type="AlphaFoldDB" id="A0AAE1Q2R8"/>
<evidence type="ECO:0000256" key="5">
    <source>
        <dbReference type="SAM" id="MobiDB-lite"/>
    </source>
</evidence>
<dbReference type="GO" id="GO:0055064">
    <property type="term" value="P:chloride ion homeostasis"/>
    <property type="evidence" value="ECO:0007669"/>
    <property type="project" value="TreeGrafter"/>
</dbReference>
<evidence type="ECO:0000313" key="9">
    <source>
        <dbReference type="Proteomes" id="UP001292094"/>
    </source>
</evidence>
<name>A0AAE1Q2R8_9EUCA</name>
<keyword evidence="3 6" id="KW-1133">Transmembrane helix</keyword>
<keyword evidence="4 6" id="KW-0472">Membrane</keyword>
<protein>
    <recommendedName>
        <fullName evidence="7">Amino acid permease/ SLC12A domain-containing protein</fullName>
    </recommendedName>
</protein>
<feature type="transmembrane region" description="Helical" evidence="6">
    <location>
        <begin position="69"/>
        <end position="92"/>
    </location>
</feature>
<dbReference type="Pfam" id="PF00324">
    <property type="entry name" value="AA_permease"/>
    <property type="match status" value="1"/>
</dbReference>
<dbReference type="Gene3D" id="1.20.1740.10">
    <property type="entry name" value="Amino acid/polyamine transporter I"/>
    <property type="match status" value="1"/>
</dbReference>
<dbReference type="PANTHER" id="PTHR11827">
    <property type="entry name" value="SOLUTE CARRIER FAMILY 12, CATION COTRANSPORTERS"/>
    <property type="match status" value="1"/>
</dbReference>
<gene>
    <name evidence="8" type="ORF">Pmani_009808</name>
</gene>
<dbReference type="GO" id="GO:1990573">
    <property type="term" value="P:potassium ion import across plasma membrane"/>
    <property type="evidence" value="ECO:0007669"/>
    <property type="project" value="TreeGrafter"/>
</dbReference>
<comment type="caution">
    <text evidence="8">The sequence shown here is derived from an EMBL/GenBank/DDBJ whole genome shotgun (WGS) entry which is preliminary data.</text>
</comment>
<sequence>MPGKNKVVDWGRWGLSSEPDGGGGASETTRLKDPALEEGYYGGQDTELFAEEKGDVPWWKSSFFISERVLFGTWDGVFTSCLVNLLGVIVFLRAGWLVSEAGVWLAALAVLVSVVIVLTSVLSAVGICERARMESGGIYFLISHVLGSQIGGAVGLVYCFGQTVGISLCVAGFGESMVKLAGLEWTWSTQAVGGAALLLLALINLAGVKWVIKVQFLLLLLVILAAMDFLVGSFLSHPKG</sequence>
<feature type="transmembrane region" description="Helical" evidence="6">
    <location>
        <begin position="140"/>
        <end position="173"/>
    </location>
</feature>
<dbReference type="GO" id="GO:0015379">
    <property type="term" value="F:potassium:chloride symporter activity"/>
    <property type="evidence" value="ECO:0007669"/>
    <property type="project" value="TreeGrafter"/>
</dbReference>
<evidence type="ECO:0000259" key="7">
    <source>
        <dbReference type="Pfam" id="PF00324"/>
    </source>
</evidence>
<dbReference type="Proteomes" id="UP001292094">
    <property type="component" value="Unassembled WGS sequence"/>
</dbReference>
<evidence type="ECO:0000256" key="6">
    <source>
        <dbReference type="SAM" id="Phobius"/>
    </source>
</evidence>
<feature type="transmembrane region" description="Helical" evidence="6">
    <location>
        <begin position="185"/>
        <end position="205"/>
    </location>
</feature>
<dbReference type="InterPro" id="IPR004842">
    <property type="entry name" value="SLC12A_fam"/>
</dbReference>
<feature type="domain" description="Amino acid permease/ SLC12A" evidence="7">
    <location>
        <begin position="77"/>
        <end position="236"/>
    </location>
</feature>
<dbReference type="EMBL" id="JAWZYT010000769">
    <property type="protein sequence ID" value="KAK4319245.1"/>
    <property type="molecule type" value="Genomic_DNA"/>
</dbReference>
<evidence type="ECO:0000256" key="4">
    <source>
        <dbReference type="ARBA" id="ARBA00023136"/>
    </source>
</evidence>
<reference evidence="8" key="1">
    <citation type="submission" date="2023-11" db="EMBL/GenBank/DDBJ databases">
        <title>Genome assemblies of two species of porcelain crab, Petrolisthes cinctipes and Petrolisthes manimaculis (Anomura: Porcellanidae).</title>
        <authorList>
            <person name="Angst P."/>
        </authorList>
    </citation>
    <scope>NUCLEOTIDE SEQUENCE</scope>
    <source>
        <strain evidence="8">PB745_02</strain>
        <tissue evidence="8">Gill</tissue>
    </source>
</reference>
<organism evidence="8 9">
    <name type="scientific">Petrolisthes manimaculis</name>
    <dbReference type="NCBI Taxonomy" id="1843537"/>
    <lineage>
        <taxon>Eukaryota</taxon>
        <taxon>Metazoa</taxon>
        <taxon>Ecdysozoa</taxon>
        <taxon>Arthropoda</taxon>
        <taxon>Crustacea</taxon>
        <taxon>Multicrustacea</taxon>
        <taxon>Malacostraca</taxon>
        <taxon>Eumalacostraca</taxon>
        <taxon>Eucarida</taxon>
        <taxon>Decapoda</taxon>
        <taxon>Pleocyemata</taxon>
        <taxon>Anomura</taxon>
        <taxon>Galatheoidea</taxon>
        <taxon>Porcellanidae</taxon>
        <taxon>Petrolisthes</taxon>
    </lineage>
</organism>
<comment type="subcellular location">
    <subcellularLocation>
        <location evidence="1">Membrane</location>
        <topology evidence="1">Multi-pass membrane protein</topology>
    </subcellularLocation>
</comment>
<accession>A0AAE1Q2R8</accession>
<dbReference type="InterPro" id="IPR004841">
    <property type="entry name" value="AA-permease/SLC12A_dom"/>
</dbReference>
<keyword evidence="9" id="KW-1185">Reference proteome</keyword>
<dbReference type="GO" id="GO:0006884">
    <property type="term" value="P:cell volume homeostasis"/>
    <property type="evidence" value="ECO:0007669"/>
    <property type="project" value="TreeGrafter"/>
</dbReference>
<evidence type="ECO:0000313" key="8">
    <source>
        <dbReference type="EMBL" id="KAK4319245.1"/>
    </source>
</evidence>
<dbReference type="GO" id="GO:0055075">
    <property type="term" value="P:potassium ion homeostasis"/>
    <property type="evidence" value="ECO:0007669"/>
    <property type="project" value="TreeGrafter"/>
</dbReference>
<feature type="transmembrane region" description="Helical" evidence="6">
    <location>
        <begin position="217"/>
        <end position="235"/>
    </location>
</feature>
<evidence type="ECO:0000256" key="2">
    <source>
        <dbReference type="ARBA" id="ARBA00022692"/>
    </source>
</evidence>
<dbReference type="PANTHER" id="PTHR11827:SF6">
    <property type="entry name" value="SOLUTE CARRIER FAMILY 12 MEMBER 8"/>
    <property type="match status" value="1"/>
</dbReference>